<comment type="caution">
    <text evidence="1">The sequence shown here is derived from an EMBL/GenBank/DDBJ whole genome shotgun (WGS) entry which is preliminary data.</text>
</comment>
<proteinExistence type="predicted"/>
<protein>
    <submittedName>
        <fullName evidence="1">Uncharacterized protein</fullName>
    </submittedName>
</protein>
<evidence type="ECO:0000313" key="1">
    <source>
        <dbReference type="EMBL" id="PQJ12870.1"/>
    </source>
</evidence>
<dbReference type="AlphaFoldDB" id="A0A2S7T0Z9"/>
<sequence length="78" mass="8922">MPFYRITVTDIYGHITQGVRQDHVVDIGMYYEKAKQKAITAMKAKFKTINVVMVTSNSDDVKEYMKAIKEARISMAAM</sequence>
<dbReference type="Proteomes" id="UP000239872">
    <property type="component" value="Unassembled WGS sequence"/>
</dbReference>
<dbReference type="RefSeq" id="WP_105037754.1">
    <property type="nucleotide sequence ID" value="NZ_PPSL01000001.1"/>
</dbReference>
<dbReference type="EMBL" id="PPSL01000001">
    <property type="protein sequence ID" value="PQJ12870.1"/>
    <property type="molecule type" value="Genomic_DNA"/>
</dbReference>
<name>A0A2S7T0Z9_9BACT</name>
<keyword evidence="2" id="KW-1185">Reference proteome</keyword>
<organism evidence="1 2">
    <name type="scientific">Flavipsychrobacter stenotrophus</name>
    <dbReference type="NCBI Taxonomy" id="2077091"/>
    <lineage>
        <taxon>Bacteria</taxon>
        <taxon>Pseudomonadati</taxon>
        <taxon>Bacteroidota</taxon>
        <taxon>Chitinophagia</taxon>
        <taxon>Chitinophagales</taxon>
        <taxon>Chitinophagaceae</taxon>
        <taxon>Flavipsychrobacter</taxon>
    </lineage>
</organism>
<accession>A0A2S7T0Z9</accession>
<evidence type="ECO:0000313" key="2">
    <source>
        <dbReference type="Proteomes" id="UP000239872"/>
    </source>
</evidence>
<reference evidence="1 2" key="1">
    <citation type="submission" date="2018-01" db="EMBL/GenBank/DDBJ databases">
        <title>A novel member of the phylum Bacteroidetes isolated from glacier ice.</title>
        <authorList>
            <person name="Liu Q."/>
            <person name="Xin Y.-H."/>
        </authorList>
    </citation>
    <scope>NUCLEOTIDE SEQUENCE [LARGE SCALE GENOMIC DNA]</scope>
    <source>
        <strain evidence="1 2">RB1R16</strain>
    </source>
</reference>
<gene>
    <name evidence="1" type="ORF">CJD36_003755</name>
</gene>